<organism evidence="5 6">
    <name type="scientific">Orientia tsutsugamushi (strain Boryong)</name>
    <name type="common">Rickettsia tsutsugamushi</name>
    <dbReference type="NCBI Taxonomy" id="357244"/>
    <lineage>
        <taxon>Bacteria</taxon>
        <taxon>Pseudomonadati</taxon>
        <taxon>Pseudomonadota</taxon>
        <taxon>Alphaproteobacteria</taxon>
        <taxon>Rickettsiales</taxon>
        <taxon>Rickettsiaceae</taxon>
        <taxon>Rickettsieae</taxon>
        <taxon>Orientia</taxon>
    </lineage>
</organism>
<evidence type="ECO:0000256" key="3">
    <source>
        <dbReference type="HAMAP-Rule" id="MF_00580"/>
    </source>
</evidence>
<comment type="similarity">
    <text evidence="1 3 4">Belongs to the GroES chaperonin family.</text>
</comment>
<comment type="subunit">
    <text evidence="3">Heptamer of 7 subunits arranged in a ring. Interacts with the chaperonin GroEL.</text>
</comment>
<dbReference type="EMBL" id="AM494475">
    <property type="protein sequence ID" value="CAM79982.1"/>
    <property type="molecule type" value="Genomic_DNA"/>
</dbReference>
<evidence type="ECO:0000256" key="4">
    <source>
        <dbReference type="RuleBase" id="RU000535"/>
    </source>
</evidence>
<dbReference type="GO" id="GO:0051087">
    <property type="term" value="F:protein-folding chaperone binding"/>
    <property type="evidence" value="ECO:0007669"/>
    <property type="project" value="TreeGrafter"/>
</dbReference>
<dbReference type="HOGENOM" id="CLU_132825_1_0_5"/>
<evidence type="ECO:0000256" key="2">
    <source>
        <dbReference type="ARBA" id="ARBA00023186"/>
    </source>
</evidence>
<dbReference type="InterPro" id="IPR018369">
    <property type="entry name" value="Chaprnonin_Cpn10_CS"/>
</dbReference>
<keyword evidence="2 3" id="KW-0143">Chaperone</keyword>
<dbReference type="NCBIfam" id="NF001531">
    <property type="entry name" value="PRK00364.2-2"/>
    <property type="match status" value="1"/>
</dbReference>
<name>A5CDL8_ORITB</name>
<dbReference type="NCBIfam" id="NF001533">
    <property type="entry name" value="PRK00364.2-4"/>
    <property type="match status" value="1"/>
</dbReference>
<dbReference type="Gene3D" id="2.30.33.40">
    <property type="entry name" value="GroES chaperonin"/>
    <property type="match status" value="1"/>
</dbReference>
<dbReference type="GO" id="GO:0044183">
    <property type="term" value="F:protein folding chaperone"/>
    <property type="evidence" value="ECO:0007669"/>
    <property type="project" value="InterPro"/>
</dbReference>
<dbReference type="InterPro" id="IPR011032">
    <property type="entry name" value="GroES-like_sf"/>
</dbReference>
<comment type="function">
    <text evidence="3 4">Together with the chaperonin GroEL, plays an essential role in assisting protein folding. The GroEL-GroES system forms a nano-cage that allows encapsulation of the non-native substrate proteins and provides a physical environment optimized to promote and accelerate protein folding. GroES binds to the apical surface of the GroEL ring, thereby capping the opening of the GroEL channel.</text>
</comment>
<dbReference type="SUPFAM" id="SSF50129">
    <property type="entry name" value="GroES-like"/>
    <property type="match status" value="1"/>
</dbReference>
<accession>A5CDL8</accession>
<gene>
    <name evidence="3 5" type="primary">groES</name>
    <name evidence="3" type="synonym">groS</name>
    <name evidence="5" type="ordered locus">OTBS_0916</name>
</gene>
<dbReference type="PANTHER" id="PTHR10772">
    <property type="entry name" value="10 KDA HEAT SHOCK PROTEIN"/>
    <property type="match status" value="1"/>
</dbReference>
<dbReference type="InterPro" id="IPR020818">
    <property type="entry name" value="Chaperonin_GroES"/>
</dbReference>
<dbReference type="Proteomes" id="UP000001565">
    <property type="component" value="Chromosome"/>
</dbReference>
<dbReference type="GO" id="GO:0005737">
    <property type="term" value="C:cytoplasm"/>
    <property type="evidence" value="ECO:0007669"/>
    <property type="project" value="UniProtKB-SubCell"/>
</dbReference>
<dbReference type="PANTHER" id="PTHR10772:SF63">
    <property type="entry name" value="20 KDA CHAPERONIN, CHLOROPLASTIC"/>
    <property type="match status" value="1"/>
</dbReference>
<keyword evidence="3" id="KW-0963">Cytoplasm</keyword>
<dbReference type="SMART" id="SM00883">
    <property type="entry name" value="Cpn10"/>
    <property type="match status" value="1"/>
</dbReference>
<evidence type="ECO:0000256" key="1">
    <source>
        <dbReference type="ARBA" id="ARBA00006975"/>
    </source>
</evidence>
<dbReference type="PROSITE" id="PS00681">
    <property type="entry name" value="CHAPERONINS_CPN10"/>
    <property type="match status" value="1"/>
</dbReference>
<evidence type="ECO:0000313" key="5">
    <source>
        <dbReference type="EMBL" id="CAM79982.1"/>
    </source>
</evidence>
<dbReference type="Pfam" id="PF00166">
    <property type="entry name" value="Cpn10"/>
    <property type="match status" value="1"/>
</dbReference>
<keyword evidence="5" id="KW-0346">Stress response</keyword>
<sequence length="98" mass="11071">MEDYMKYQPLYDRVLVEPIQNDEAHGKILIPDTAKEKPTEGIVVMVGGGYRNDKGDITPLKVKKGDTIVYTKWAGTEIKLESKDYVVIKESDILLVKS</sequence>
<dbReference type="AlphaFoldDB" id="A5CDL8"/>
<evidence type="ECO:0000313" key="6">
    <source>
        <dbReference type="Proteomes" id="UP000001565"/>
    </source>
</evidence>
<dbReference type="GO" id="GO:0046872">
    <property type="term" value="F:metal ion binding"/>
    <property type="evidence" value="ECO:0007669"/>
    <property type="project" value="TreeGrafter"/>
</dbReference>
<comment type="subcellular location">
    <subcellularLocation>
        <location evidence="3">Cytoplasm</location>
    </subcellularLocation>
</comment>
<dbReference type="FunFam" id="2.30.33.40:FF:000001">
    <property type="entry name" value="10 kDa chaperonin"/>
    <property type="match status" value="1"/>
</dbReference>
<dbReference type="CDD" id="cd00320">
    <property type="entry name" value="cpn10"/>
    <property type="match status" value="1"/>
</dbReference>
<protein>
    <recommendedName>
        <fullName evidence="3">Co-chaperonin GroES</fullName>
    </recommendedName>
    <alternativeName>
        <fullName evidence="3">10 kDa chaperonin</fullName>
    </alternativeName>
    <alternativeName>
        <fullName evidence="3">Chaperonin-10</fullName>
        <shortName evidence="3">Cpn10</shortName>
    </alternativeName>
</protein>
<dbReference type="HAMAP" id="MF_00580">
    <property type="entry name" value="CH10"/>
    <property type="match status" value="1"/>
</dbReference>
<proteinExistence type="inferred from homology"/>
<dbReference type="GO" id="GO:0051082">
    <property type="term" value="F:unfolded protein binding"/>
    <property type="evidence" value="ECO:0007669"/>
    <property type="project" value="TreeGrafter"/>
</dbReference>
<reference evidence="5 6" key="1">
    <citation type="journal article" date="2007" name="Proc. Natl. Acad. Sci. U.S.A.">
        <title>The Orientia tsutsugamushi genome reveals massive proliferation of conjugative type IV secretion system and host-cell interaction genes.</title>
        <authorList>
            <person name="Cho N.-H."/>
            <person name="Kim H.-R."/>
            <person name="Lee J.-H."/>
            <person name="Kim S.-Y."/>
            <person name="Kim J."/>
            <person name="Cha S."/>
            <person name="Kim S.-Y."/>
            <person name="Darby A.C."/>
            <person name="Fuxelius H.-H."/>
            <person name="Yin J."/>
            <person name="Kim J.H."/>
            <person name="Kim J."/>
            <person name="Lee S.J."/>
            <person name="Koh Y.-S."/>
            <person name="Jang W.-J."/>
            <person name="Park K.-H."/>
            <person name="Andersson S.G.E."/>
            <person name="Choi M.-S."/>
            <person name="Kim I.-S."/>
        </authorList>
    </citation>
    <scope>NUCLEOTIDE SEQUENCE [LARGE SCALE GENOMIC DNA]</scope>
    <source>
        <strain evidence="5 6">Boryong</strain>
    </source>
</reference>
<dbReference type="GO" id="GO:0005524">
    <property type="term" value="F:ATP binding"/>
    <property type="evidence" value="ECO:0007669"/>
    <property type="project" value="InterPro"/>
</dbReference>
<dbReference type="InterPro" id="IPR037124">
    <property type="entry name" value="Chaperonin_GroES_sf"/>
</dbReference>
<dbReference type="KEGG" id="ots:OTBS_0916"/>
<dbReference type="eggNOG" id="COG0234">
    <property type="taxonomic scope" value="Bacteria"/>
</dbReference>
<dbReference type="PRINTS" id="PR00297">
    <property type="entry name" value="CHAPERONIN10"/>
</dbReference>